<protein>
    <recommendedName>
        <fullName evidence="3">Phosphotransferase enzyme family protein</fullName>
    </recommendedName>
</protein>
<dbReference type="Gene3D" id="3.90.1200.10">
    <property type="match status" value="1"/>
</dbReference>
<organism evidence="1 2">
    <name type="scientific">Lentzea flava</name>
    <dbReference type="NCBI Taxonomy" id="103732"/>
    <lineage>
        <taxon>Bacteria</taxon>
        <taxon>Bacillati</taxon>
        <taxon>Actinomycetota</taxon>
        <taxon>Actinomycetes</taxon>
        <taxon>Pseudonocardiales</taxon>
        <taxon>Pseudonocardiaceae</taxon>
        <taxon>Lentzea</taxon>
    </lineage>
</organism>
<accession>A0ABQ2UNR0</accession>
<dbReference type="EMBL" id="BMRE01000017">
    <property type="protein sequence ID" value="GGU44428.1"/>
    <property type="molecule type" value="Genomic_DNA"/>
</dbReference>
<evidence type="ECO:0008006" key="3">
    <source>
        <dbReference type="Google" id="ProtNLM"/>
    </source>
</evidence>
<keyword evidence="2" id="KW-1185">Reference proteome</keyword>
<comment type="caution">
    <text evidence="1">The sequence shown here is derived from an EMBL/GenBank/DDBJ whole genome shotgun (WGS) entry which is preliminary data.</text>
</comment>
<dbReference type="InterPro" id="IPR011009">
    <property type="entry name" value="Kinase-like_dom_sf"/>
</dbReference>
<evidence type="ECO:0000313" key="2">
    <source>
        <dbReference type="Proteomes" id="UP000649573"/>
    </source>
</evidence>
<name>A0ABQ2UNR0_9PSEU</name>
<proteinExistence type="predicted"/>
<reference evidence="2" key="1">
    <citation type="journal article" date="2019" name="Int. J. Syst. Evol. Microbiol.">
        <title>The Global Catalogue of Microorganisms (GCM) 10K type strain sequencing project: providing services to taxonomists for standard genome sequencing and annotation.</title>
        <authorList>
            <consortium name="The Broad Institute Genomics Platform"/>
            <consortium name="The Broad Institute Genome Sequencing Center for Infectious Disease"/>
            <person name="Wu L."/>
            <person name="Ma J."/>
        </authorList>
    </citation>
    <scope>NUCLEOTIDE SEQUENCE [LARGE SCALE GENOMIC DNA]</scope>
    <source>
        <strain evidence="2">JCM 3296</strain>
    </source>
</reference>
<evidence type="ECO:0000313" key="1">
    <source>
        <dbReference type="EMBL" id="GGU44428.1"/>
    </source>
</evidence>
<gene>
    <name evidence="1" type="ORF">GCM10010178_41070</name>
</gene>
<dbReference type="SUPFAM" id="SSF56112">
    <property type="entry name" value="Protein kinase-like (PK-like)"/>
    <property type="match status" value="1"/>
</dbReference>
<sequence>MPVAFRPIALTTAAVYRVVTGGSSVFVKVLRRPVVPDSLAELVGQFPWRDEAEFLLSDFPLAPGLRRPRVLRVDDLGDRIALWLEDVRCADVEWDLPRFRRAALGLGRWAGRRFGGAPGRALRLLYEGRLVRDAFLRPDCPRRLADRVPDLLGRLEALPQAVGHGDACPQNLLVPADDPESFVVIDVTWQVPFPVGADLGQLLVGLAQEGRMAVDELPAVREEIIDAYLEGLRLEGRAVSREEVALGCDGSLALRSAFHSEPELAEYLVELGMACLSRCLGGTDRSHPAPGGGA</sequence>
<dbReference type="Proteomes" id="UP000649573">
    <property type="component" value="Unassembled WGS sequence"/>
</dbReference>